<dbReference type="GO" id="GO:0000463">
    <property type="term" value="P:maturation of LSU-rRNA from tricistronic rRNA transcript (SSU-rRNA, 5.8S rRNA, LSU-rRNA)"/>
    <property type="evidence" value="ECO:0007669"/>
    <property type="project" value="TreeGrafter"/>
</dbReference>
<dbReference type="SUPFAM" id="SSF50978">
    <property type="entry name" value="WD40 repeat-like"/>
    <property type="match status" value="1"/>
</dbReference>
<dbReference type="GO" id="GO:0043021">
    <property type="term" value="F:ribonucleoprotein complex binding"/>
    <property type="evidence" value="ECO:0007669"/>
    <property type="project" value="TreeGrafter"/>
</dbReference>
<evidence type="ECO:0000256" key="6">
    <source>
        <dbReference type="ARBA" id="ARBA00023242"/>
    </source>
</evidence>
<comment type="caution">
    <text evidence="9">The sequence shown here is derived from an EMBL/GenBank/DDBJ whole genome shotgun (WGS) entry which is preliminary data.</text>
</comment>
<feature type="domain" description="BOP1 N-terminal" evidence="8">
    <location>
        <begin position="1"/>
        <end position="99"/>
    </location>
</feature>
<dbReference type="PANTHER" id="PTHR17605:SF0">
    <property type="entry name" value="RIBOSOME BIOGENESIS PROTEIN BOP1"/>
    <property type="match status" value="1"/>
</dbReference>
<dbReference type="EMBL" id="VWRR01000005">
    <property type="protein sequence ID" value="KAF6003812.1"/>
    <property type="molecule type" value="Genomic_DNA"/>
</dbReference>
<evidence type="ECO:0000256" key="1">
    <source>
        <dbReference type="ARBA" id="ARBA00004604"/>
    </source>
</evidence>
<dbReference type="SMART" id="SM01035">
    <property type="entry name" value="BOP1NT"/>
    <property type="match status" value="1"/>
</dbReference>
<dbReference type="PANTHER" id="PTHR17605">
    <property type="entry name" value="RIBOSOME BIOGENESIS PROTEIN BOP1 BLOCK OF PROLIFERATION 1 PROTEIN"/>
    <property type="match status" value="1"/>
</dbReference>
<keyword evidence="4" id="KW-0853">WD repeat</keyword>
<evidence type="ECO:0000313" key="10">
    <source>
        <dbReference type="Proteomes" id="UP000530660"/>
    </source>
</evidence>
<dbReference type="InterPro" id="IPR028598">
    <property type="entry name" value="BOP1/Erb1"/>
</dbReference>
<dbReference type="InterPro" id="IPR015943">
    <property type="entry name" value="WD40/YVTN_repeat-like_dom_sf"/>
</dbReference>
<dbReference type="AlphaFoldDB" id="A0A7J7IL13"/>
<evidence type="ECO:0000256" key="3">
    <source>
        <dbReference type="ARBA" id="ARBA00022552"/>
    </source>
</evidence>
<dbReference type="FunFam" id="2.130.10.10:FF:000576">
    <property type="entry name" value="Ribosome biogenesis protein ERB1"/>
    <property type="match status" value="1"/>
</dbReference>
<evidence type="ECO:0000313" key="9">
    <source>
        <dbReference type="EMBL" id="KAF6003812.1"/>
    </source>
</evidence>
<keyword evidence="3" id="KW-0698">rRNA processing</keyword>
<evidence type="ECO:0000259" key="8">
    <source>
        <dbReference type="SMART" id="SM01035"/>
    </source>
</evidence>
<evidence type="ECO:0000256" key="4">
    <source>
        <dbReference type="ARBA" id="ARBA00022574"/>
    </source>
</evidence>
<reference evidence="9 10" key="1">
    <citation type="journal article" date="2020" name="J. Phycol.">
        <title>Comparative genome analysis reveals Cyanidiococcus gen. nov., a new extremophilic red algal genus sister to Cyanidioschyzon (Cyanidioschyzonaceae, Rhodophyta).</title>
        <authorList>
            <person name="Liu S.-L."/>
            <person name="Chiang Y.-R."/>
            <person name="Yoon H.S."/>
            <person name="Fu H.-Y."/>
        </authorList>
    </citation>
    <scope>NUCLEOTIDE SEQUENCE [LARGE SCALE GENOMIC DNA]</scope>
    <source>
        <strain evidence="9 10">THAL066</strain>
    </source>
</reference>
<sequence length="479" mass="53540">MPPPGHIESYNPPDESLPSQEEQEAWKRAAPEDRIIPYLPRKFSSLRSVPAYRPYLMERFQRCLDLYLCPRVLRHRTQVNDPERVLPPLPDPSDLAPFPTRLSMTYADEGQRQVSALRCVAVHPVHGNWLATGSDHGILRVFDVISGALACRLDLGSVPVTSGSTTDQTRNPMVSLFWLSGTSRSSTDLVVLAAAGTCIYLVHVEPLITSQSGLAREDGHGDQNASAVPQRAPATVALPPDVHWHEITERDGHGLPQGTLVIEHGKRIRHVAVHARCDYLAVVASDSDGSAVYIHQLSRRHTQVPFRKHLSNVQCTAFHPSRPFFFVATMQHIRVYSLTTRGLVQKLTPGVRWISTLDVHPGGDNVLCGSYDKRLCWFDLDYGERPYRVIRNHSMAVRKACFHPRLPLFASASDDGTVHIFHATVYDDLGKDPLLVPLRILRGHQVIERLGVFDIAFHPRLPWLFSVGADGACHLWTEA</sequence>
<organism evidence="9 10">
    <name type="scientific">Cyanidiococcus yangmingshanensis</name>
    <dbReference type="NCBI Taxonomy" id="2690220"/>
    <lineage>
        <taxon>Eukaryota</taxon>
        <taxon>Rhodophyta</taxon>
        <taxon>Bangiophyceae</taxon>
        <taxon>Cyanidiales</taxon>
        <taxon>Cyanidiaceae</taxon>
        <taxon>Cyanidiococcus</taxon>
    </lineage>
</organism>
<comment type="subcellular location">
    <subcellularLocation>
        <location evidence="1">Nucleus</location>
        <location evidence="1">Nucleolus</location>
    </subcellularLocation>
</comment>
<dbReference type="GO" id="GO:0070545">
    <property type="term" value="C:PeBoW complex"/>
    <property type="evidence" value="ECO:0007669"/>
    <property type="project" value="TreeGrafter"/>
</dbReference>
<dbReference type="OrthoDB" id="5571054at2759"/>
<dbReference type="InterPro" id="IPR036322">
    <property type="entry name" value="WD40_repeat_dom_sf"/>
</dbReference>
<proteinExistence type="predicted"/>
<dbReference type="SMART" id="SM00320">
    <property type="entry name" value="WD40"/>
    <property type="match status" value="6"/>
</dbReference>
<dbReference type="Gene3D" id="2.130.10.10">
    <property type="entry name" value="YVTN repeat-like/Quinoprotein amine dehydrogenase"/>
    <property type="match status" value="1"/>
</dbReference>
<keyword evidence="6" id="KW-0539">Nucleus</keyword>
<gene>
    <name evidence="9" type="primary">BOP1_2</name>
    <name evidence="9" type="ORF">F1559_001883</name>
</gene>
<evidence type="ECO:0000256" key="7">
    <source>
        <dbReference type="SAM" id="MobiDB-lite"/>
    </source>
</evidence>
<keyword evidence="2" id="KW-0690">Ribosome biogenesis</keyword>
<dbReference type="GO" id="GO:0030687">
    <property type="term" value="C:preribosome, large subunit precursor"/>
    <property type="evidence" value="ECO:0007669"/>
    <property type="project" value="TreeGrafter"/>
</dbReference>
<keyword evidence="10" id="KW-1185">Reference proteome</keyword>
<protein>
    <submittedName>
        <fullName evidence="9">Ribosome bioproteinsis protein 1</fullName>
    </submittedName>
</protein>
<name>A0A7J7IL13_9RHOD</name>
<dbReference type="InterPro" id="IPR012953">
    <property type="entry name" value="BOP1_N_dom"/>
</dbReference>
<evidence type="ECO:0000256" key="5">
    <source>
        <dbReference type="ARBA" id="ARBA00022737"/>
    </source>
</evidence>
<dbReference type="Proteomes" id="UP000530660">
    <property type="component" value="Unassembled WGS sequence"/>
</dbReference>
<dbReference type="InterPro" id="IPR001680">
    <property type="entry name" value="WD40_rpt"/>
</dbReference>
<accession>A0A7J7IL13</accession>
<keyword evidence="5" id="KW-0677">Repeat</keyword>
<evidence type="ECO:0000256" key="2">
    <source>
        <dbReference type="ARBA" id="ARBA00022517"/>
    </source>
</evidence>
<dbReference type="Pfam" id="PF08145">
    <property type="entry name" value="BOP1NT"/>
    <property type="match status" value="1"/>
</dbReference>
<dbReference type="Pfam" id="PF00400">
    <property type="entry name" value="WD40"/>
    <property type="match status" value="4"/>
</dbReference>
<feature type="region of interest" description="Disordered" evidence="7">
    <location>
        <begin position="1"/>
        <end position="28"/>
    </location>
</feature>